<dbReference type="Proteomes" id="UP000701801">
    <property type="component" value="Unassembled WGS sequence"/>
</dbReference>
<keyword evidence="2" id="KW-1185">Reference proteome</keyword>
<evidence type="ECO:0000313" key="2">
    <source>
        <dbReference type="Proteomes" id="UP000701801"/>
    </source>
</evidence>
<sequence>MSQPGPALLQKRSMLAAAGENWRAGICVGGSSGLDHRSCSSKLQTKYDIRLFVTRQKITSIHVLVTICLVSTRKYGIEGDGGTYLLRSIKDRPDPERKISTNVQDALNRHDGLLSLGNGAVWTSSRKTVLSGRGRLGQGQLCMRVEEGKVEFLKR</sequence>
<gene>
    <name evidence="1" type="ORF">HYALB_00011149</name>
</gene>
<organism evidence="1 2">
    <name type="scientific">Hymenoscyphus albidus</name>
    <dbReference type="NCBI Taxonomy" id="595503"/>
    <lineage>
        <taxon>Eukaryota</taxon>
        <taxon>Fungi</taxon>
        <taxon>Dikarya</taxon>
        <taxon>Ascomycota</taxon>
        <taxon>Pezizomycotina</taxon>
        <taxon>Leotiomycetes</taxon>
        <taxon>Helotiales</taxon>
        <taxon>Helotiaceae</taxon>
        <taxon>Hymenoscyphus</taxon>
    </lineage>
</organism>
<reference evidence="1" key="1">
    <citation type="submission" date="2021-07" db="EMBL/GenBank/DDBJ databases">
        <authorList>
            <person name="Durling M."/>
        </authorList>
    </citation>
    <scope>NUCLEOTIDE SEQUENCE</scope>
</reference>
<evidence type="ECO:0000313" key="1">
    <source>
        <dbReference type="EMBL" id="CAG8977764.1"/>
    </source>
</evidence>
<accession>A0A9N9LMA4</accession>
<dbReference type="AlphaFoldDB" id="A0A9N9LMA4"/>
<name>A0A9N9LMA4_9HELO</name>
<protein>
    <submittedName>
        <fullName evidence="1">Uncharacterized protein</fullName>
    </submittedName>
</protein>
<dbReference type="EMBL" id="CAJVRM010000234">
    <property type="protein sequence ID" value="CAG8977764.1"/>
    <property type="molecule type" value="Genomic_DNA"/>
</dbReference>
<comment type="caution">
    <text evidence="1">The sequence shown here is derived from an EMBL/GenBank/DDBJ whole genome shotgun (WGS) entry which is preliminary data.</text>
</comment>
<proteinExistence type="predicted"/>